<keyword evidence="4" id="KW-0319">Glycerol metabolism</keyword>
<dbReference type="GO" id="GO:0004368">
    <property type="term" value="F:glycerol-3-phosphate dehydrogenase (quinone) activity"/>
    <property type="evidence" value="ECO:0007669"/>
    <property type="project" value="InterPro"/>
</dbReference>
<dbReference type="Pfam" id="PF01266">
    <property type="entry name" value="DAO"/>
    <property type="match status" value="1"/>
</dbReference>
<comment type="cofactor">
    <cofactor evidence="1">
        <name>FAD</name>
        <dbReference type="ChEBI" id="CHEBI:57692"/>
    </cofactor>
</comment>
<keyword evidence="3" id="KW-0285">Flavoprotein</keyword>
<evidence type="ECO:0000256" key="2">
    <source>
        <dbReference type="ARBA" id="ARBA00007330"/>
    </source>
</evidence>
<dbReference type="PANTHER" id="PTHR11985:SF35">
    <property type="entry name" value="ANAEROBIC GLYCEROL-3-PHOSPHATE DEHYDROGENASE SUBUNIT A"/>
    <property type="match status" value="1"/>
</dbReference>
<dbReference type="InterPro" id="IPR038299">
    <property type="entry name" value="DAO_C_sf"/>
</dbReference>
<dbReference type="PRINTS" id="PR01001">
    <property type="entry name" value="FADG3PDH"/>
</dbReference>
<evidence type="ECO:0000256" key="4">
    <source>
        <dbReference type="ARBA" id="ARBA00022798"/>
    </source>
</evidence>
<dbReference type="SUPFAM" id="SSF54373">
    <property type="entry name" value="FAD-linked reductases, C-terminal domain"/>
    <property type="match status" value="1"/>
</dbReference>
<reference evidence="9 10" key="1">
    <citation type="submission" date="2016-10" db="EMBL/GenBank/DDBJ databases">
        <authorList>
            <person name="de Groot N.N."/>
        </authorList>
    </citation>
    <scope>NUCLEOTIDE SEQUENCE [LARGE SCALE GENOMIC DNA]</scope>
    <source>
        <strain evidence="9 10">DSM 18180</strain>
    </source>
</reference>
<evidence type="ECO:0000256" key="6">
    <source>
        <dbReference type="ARBA" id="ARBA00023002"/>
    </source>
</evidence>
<dbReference type="AlphaFoldDB" id="A0A1K2IBN6"/>
<gene>
    <name evidence="9" type="ORF">SAMN05428642_101586</name>
</gene>
<dbReference type="Pfam" id="PF16901">
    <property type="entry name" value="DAO_C"/>
    <property type="match status" value="1"/>
</dbReference>
<dbReference type="GO" id="GO:0046168">
    <property type="term" value="P:glycerol-3-phosphate catabolic process"/>
    <property type="evidence" value="ECO:0007669"/>
    <property type="project" value="TreeGrafter"/>
</dbReference>
<dbReference type="Proteomes" id="UP000182544">
    <property type="component" value="Unassembled WGS sequence"/>
</dbReference>
<sequence length="523" mass="58748">MFYRERLINEIINTEEFDVVVIGGGASGLGIAIDAASRGLKTVLFEGSDFAKGTSSKSTKLVHGGVRYLAQGNVGLVIEALEERGILSENAKHLFKNLSFIIPNYKWWQGFYYSIGLKFYDLLSKKLSLGKSKLINNSNTLRLLPNLKKENLSSGVIYHDGQFDDSRLAINLAQTAIEQGATLLNYFKVIDIINDSDGKNKGVTVIDKETDNVYHIKSKCIINATGVFTDKILKINDPTHKKTIIPSRGIHLVLDKSFLNSDYAIMIPKTSDGRVLFIIPWHDKVLVGTTDTPVRKKTLDPVPTKAEISFILNNVKLYLNKVPKKKDILCVYAGLRPLAAPKENKTKTKEVSRSHKIIVSESNLISIIGGKWTTYRKMAEDVIDKAIEVHNLPFITTQTRNLDIHGNIKSGFISNENHLYVYGSDLDGIKALQLENEDNYKKIHPNYPYTVAEVIWSVRNEMARTVEDVLARRVRLLFLDARAAIEAAPLVADIIAKELNKNEDWIKKQKVEFISLAKNYMVT</sequence>
<keyword evidence="10" id="KW-1185">Reference proteome</keyword>
<dbReference type="SUPFAM" id="SSF51905">
    <property type="entry name" value="FAD/NAD(P)-binding domain"/>
    <property type="match status" value="1"/>
</dbReference>
<evidence type="ECO:0000313" key="9">
    <source>
        <dbReference type="EMBL" id="SFZ89829.1"/>
    </source>
</evidence>
<protein>
    <submittedName>
        <fullName evidence="9">Glycerol-3-phosphate dehydrogenase</fullName>
    </submittedName>
</protein>
<dbReference type="Gene3D" id="1.10.8.870">
    <property type="entry name" value="Alpha-glycerophosphate oxidase, cap domain"/>
    <property type="match status" value="1"/>
</dbReference>
<evidence type="ECO:0000259" key="8">
    <source>
        <dbReference type="Pfam" id="PF16901"/>
    </source>
</evidence>
<evidence type="ECO:0000256" key="3">
    <source>
        <dbReference type="ARBA" id="ARBA00022630"/>
    </source>
</evidence>
<keyword evidence="6" id="KW-0560">Oxidoreductase</keyword>
<keyword evidence="5" id="KW-0274">FAD</keyword>
<evidence type="ECO:0000259" key="7">
    <source>
        <dbReference type="Pfam" id="PF01266"/>
    </source>
</evidence>
<dbReference type="EMBL" id="FPKV01000001">
    <property type="protein sequence ID" value="SFZ89829.1"/>
    <property type="molecule type" value="Genomic_DNA"/>
</dbReference>
<dbReference type="InterPro" id="IPR036188">
    <property type="entry name" value="FAD/NAD-bd_sf"/>
</dbReference>
<organism evidence="9 10">
    <name type="scientific">Flaviramulus basaltis</name>
    <dbReference type="NCBI Taxonomy" id="369401"/>
    <lineage>
        <taxon>Bacteria</taxon>
        <taxon>Pseudomonadati</taxon>
        <taxon>Bacteroidota</taxon>
        <taxon>Flavobacteriia</taxon>
        <taxon>Flavobacteriales</taxon>
        <taxon>Flavobacteriaceae</taxon>
        <taxon>Flaviramulus</taxon>
    </lineage>
</organism>
<evidence type="ECO:0000256" key="1">
    <source>
        <dbReference type="ARBA" id="ARBA00001974"/>
    </source>
</evidence>
<name>A0A1K2IBN6_9FLAO</name>
<dbReference type="OrthoDB" id="9766796at2"/>
<dbReference type="InterPro" id="IPR031656">
    <property type="entry name" value="DAO_C"/>
</dbReference>
<dbReference type="GO" id="GO:0006071">
    <property type="term" value="P:glycerol metabolic process"/>
    <property type="evidence" value="ECO:0007669"/>
    <property type="project" value="UniProtKB-KW"/>
</dbReference>
<feature type="domain" description="FAD dependent oxidoreductase" evidence="7">
    <location>
        <begin position="18"/>
        <end position="341"/>
    </location>
</feature>
<dbReference type="Gene3D" id="3.50.50.60">
    <property type="entry name" value="FAD/NAD(P)-binding domain"/>
    <property type="match status" value="1"/>
</dbReference>
<feature type="domain" description="Alpha-glycerophosphate oxidase C-terminal" evidence="8">
    <location>
        <begin position="419"/>
        <end position="503"/>
    </location>
</feature>
<proteinExistence type="inferred from homology"/>
<dbReference type="STRING" id="369401.SAMN05428642_101586"/>
<evidence type="ECO:0000256" key="5">
    <source>
        <dbReference type="ARBA" id="ARBA00022827"/>
    </source>
</evidence>
<comment type="similarity">
    <text evidence="2">Belongs to the FAD-dependent glycerol-3-phosphate dehydrogenase family.</text>
</comment>
<dbReference type="PROSITE" id="PS00978">
    <property type="entry name" value="FAD_G3PDH_2"/>
    <property type="match status" value="1"/>
</dbReference>
<dbReference type="InterPro" id="IPR000447">
    <property type="entry name" value="G3P_DH_FAD-dep"/>
</dbReference>
<evidence type="ECO:0000313" key="10">
    <source>
        <dbReference type="Proteomes" id="UP000182544"/>
    </source>
</evidence>
<dbReference type="RefSeq" id="WP_072400246.1">
    <property type="nucleotide sequence ID" value="NZ_FPKV01000001.1"/>
</dbReference>
<accession>A0A1K2IBN6</accession>
<dbReference type="InterPro" id="IPR006076">
    <property type="entry name" value="FAD-dep_OxRdtase"/>
</dbReference>
<dbReference type="PANTHER" id="PTHR11985">
    <property type="entry name" value="GLYCEROL-3-PHOSPHATE DEHYDROGENASE"/>
    <property type="match status" value="1"/>
</dbReference>
<dbReference type="Gene3D" id="3.30.9.10">
    <property type="entry name" value="D-Amino Acid Oxidase, subunit A, domain 2"/>
    <property type="match status" value="1"/>
</dbReference>